<keyword evidence="2" id="KW-1185">Reference proteome</keyword>
<evidence type="ECO:0000313" key="2">
    <source>
        <dbReference type="Proteomes" id="UP000184036"/>
    </source>
</evidence>
<accession>A0A1M5HK54</accession>
<organism evidence="1 2">
    <name type="scientific">Flavobacterium segetis</name>
    <dbReference type="NCBI Taxonomy" id="271157"/>
    <lineage>
        <taxon>Bacteria</taxon>
        <taxon>Pseudomonadati</taxon>
        <taxon>Bacteroidota</taxon>
        <taxon>Flavobacteriia</taxon>
        <taxon>Flavobacteriales</taxon>
        <taxon>Flavobacteriaceae</taxon>
        <taxon>Flavobacterium</taxon>
    </lineage>
</organism>
<dbReference type="STRING" id="271157.SAMN05444396_105151"/>
<evidence type="ECO:0000313" key="1">
    <source>
        <dbReference type="EMBL" id="SHG16349.1"/>
    </source>
</evidence>
<proteinExistence type="predicted"/>
<dbReference type="EMBL" id="FQWE01000005">
    <property type="protein sequence ID" value="SHG16349.1"/>
    <property type="molecule type" value="Genomic_DNA"/>
</dbReference>
<protein>
    <submittedName>
        <fullName evidence="1">Uncharacterized protein</fullName>
    </submittedName>
</protein>
<dbReference type="Proteomes" id="UP000184036">
    <property type="component" value="Unassembled WGS sequence"/>
</dbReference>
<sequence length="60" mass="7117">MLVSIFLKLLTCFLLQYELKKQLTKFIHLATIKSSFNQISDFLVKYPSLLPESYKYSILR</sequence>
<gene>
    <name evidence="1" type="ORF">SAMN05444396_105151</name>
</gene>
<reference evidence="2" key="1">
    <citation type="submission" date="2016-11" db="EMBL/GenBank/DDBJ databases">
        <authorList>
            <person name="Varghese N."/>
            <person name="Submissions S."/>
        </authorList>
    </citation>
    <scope>NUCLEOTIDE SEQUENCE [LARGE SCALE GENOMIC DNA]</scope>
    <source>
        <strain evidence="2">DSM 19741</strain>
    </source>
</reference>
<name>A0A1M5HK54_9FLAO</name>
<dbReference type="AlphaFoldDB" id="A0A1M5HK54"/>